<dbReference type="SMART" id="SM00054">
    <property type="entry name" value="EFh"/>
    <property type="match status" value="2"/>
</dbReference>
<reference evidence="11" key="1">
    <citation type="submission" date="2020-09" db="EMBL/GenBank/DDBJ databases">
        <title>Genome-Enabled Discovery of Anthraquinone Biosynthesis in Senna tora.</title>
        <authorList>
            <person name="Kang S.-H."/>
            <person name="Pandey R.P."/>
            <person name="Lee C.-M."/>
            <person name="Sim J.-S."/>
            <person name="Jeong J.-T."/>
            <person name="Choi B.-S."/>
            <person name="Jung M."/>
            <person name="Ginzburg D."/>
            <person name="Zhao K."/>
            <person name="Won S.Y."/>
            <person name="Oh T.-J."/>
            <person name="Yu Y."/>
            <person name="Kim N.-H."/>
            <person name="Lee O.R."/>
            <person name="Lee T.-H."/>
            <person name="Bashyal P."/>
            <person name="Kim T.-S."/>
            <person name="Lee W.-H."/>
            <person name="Kawkins C."/>
            <person name="Kim C.-K."/>
            <person name="Kim J.S."/>
            <person name="Ahn B.O."/>
            <person name="Rhee S.Y."/>
            <person name="Sohng J.K."/>
        </authorList>
    </citation>
    <scope>NUCLEOTIDE SEQUENCE</scope>
    <source>
        <tissue evidence="11">Leaf</tissue>
    </source>
</reference>
<dbReference type="Pfam" id="PF13499">
    <property type="entry name" value="EF-hand_7"/>
    <property type="match status" value="1"/>
</dbReference>
<dbReference type="CDD" id="cd00051">
    <property type="entry name" value="EFh"/>
    <property type="match status" value="1"/>
</dbReference>
<dbReference type="InterPro" id="IPR002048">
    <property type="entry name" value="EF_hand_dom"/>
</dbReference>
<protein>
    <submittedName>
        <fullName evidence="11">Putative calcium-binding protein CML20</fullName>
    </submittedName>
</protein>
<dbReference type="SMART" id="SM00380">
    <property type="entry name" value="AP2"/>
    <property type="match status" value="1"/>
</dbReference>
<evidence type="ECO:0000259" key="9">
    <source>
        <dbReference type="PROSITE" id="PS50222"/>
    </source>
</evidence>
<dbReference type="GO" id="GO:0009873">
    <property type="term" value="P:ethylene-activated signaling pathway"/>
    <property type="evidence" value="ECO:0007669"/>
    <property type="project" value="InterPro"/>
</dbReference>
<comment type="caution">
    <text evidence="11">The sequence shown here is derived from an EMBL/GenBank/DDBJ whole genome shotgun (WGS) entry which is preliminary data.</text>
</comment>
<dbReference type="SUPFAM" id="SSF47473">
    <property type="entry name" value="EF-hand"/>
    <property type="match status" value="1"/>
</dbReference>
<dbReference type="Gene3D" id="3.30.730.10">
    <property type="entry name" value="AP2/ERF domain"/>
    <property type="match status" value="1"/>
</dbReference>
<evidence type="ECO:0000256" key="8">
    <source>
        <dbReference type="SAM" id="MobiDB-lite"/>
    </source>
</evidence>
<dbReference type="Pfam" id="PF00847">
    <property type="entry name" value="AP2"/>
    <property type="match status" value="1"/>
</dbReference>
<dbReference type="EMBL" id="JAAIUW010000011">
    <property type="protein sequence ID" value="KAF7809825.1"/>
    <property type="molecule type" value="Genomic_DNA"/>
</dbReference>
<keyword evidence="5" id="KW-0804">Transcription</keyword>
<dbReference type="Pfam" id="PF13833">
    <property type="entry name" value="EF-hand_8"/>
    <property type="match status" value="1"/>
</dbReference>
<accession>A0A834W4Y2</accession>
<dbReference type="GO" id="GO:0005634">
    <property type="term" value="C:nucleus"/>
    <property type="evidence" value="ECO:0007669"/>
    <property type="project" value="UniProtKB-SubCell"/>
</dbReference>
<dbReference type="PROSITE" id="PS00018">
    <property type="entry name" value="EF_HAND_1"/>
    <property type="match status" value="2"/>
</dbReference>
<feature type="domain" description="AP2/ERF" evidence="10">
    <location>
        <begin position="294"/>
        <end position="351"/>
    </location>
</feature>
<dbReference type="FunFam" id="1.10.238.10:FF:000256">
    <property type="entry name" value="probable calcium-binding protein CML20"/>
    <property type="match status" value="1"/>
</dbReference>
<dbReference type="InterPro" id="IPR011992">
    <property type="entry name" value="EF-hand-dom_pair"/>
</dbReference>
<keyword evidence="3" id="KW-0805">Transcription regulation</keyword>
<dbReference type="InterPro" id="IPR036955">
    <property type="entry name" value="AP2/ERF_dom_sf"/>
</dbReference>
<keyword evidence="12" id="KW-1185">Reference proteome</keyword>
<dbReference type="CDD" id="cd00018">
    <property type="entry name" value="AP2"/>
    <property type="match status" value="1"/>
</dbReference>
<evidence type="ECO:0000256" key="5">
    <source>
        <dbReference type="ARBA" id="ARBA00023163"/>
    </source>
</evidence>
<comment type="subcellular location">
    <subcellularLocation>
        <location evidence="1">Nucleus</location>
    </subcellularLocation>
</comment>
<evidence type="ECO:0000256" key="6">
    <source>
        <dbReference type="ARBA" id="ARBA00023242"/>
    </source>
</evidence>
<keyword evidence="4" id="KW-0238">DNA-binding</keyword>
<dbReference type="InterPro" id="IPR044808">
    <property type="entry name" value="ERF_plant"/>
</dbReference>
<feature type="domain" description="EF-hand" evidence="9">
    <location>
        <begin position="41"/>
        <end position="76"/>
    </location>
</feature>
<dbReference type="GO" id="GO:0005509">
    <property type="term" value="F:calcium ion binding"/>
    <property type="evidence" value="ECO:0007669"/>
    <property type="project" value="InterPro"/>
</dbReference>
<dbReference type="Gene3D" id="1.10.238.10">
    <property type="entry name" value="EF-hand"/>
    <property type="match status" value="2"/>
</dbReference>
<dbReference type="OrthoDB" id="343296at2759"/>
<dbReference type="AlphaFoldDB" id="A0A834W4Y2"/>
<dbReference type="Proteomes" id="UP000634136">
    <property type="component" value="Unassembled WGS sequence"/>
</dbReference>
<sequence length="371" mass="41565">MSIWYAGLNDGPLIIMKEKISKTGEFRRHNKARGRHGLTQQKKQEIKEAFELFDTDGSGTIDAKELNVAMRALGFEMTEEQINQMIADVDKDGSGAIDYEEFEYMMTAKIVSMQGKISVSDIRNIAKELGESFTDVEIEDMVDEADRDHDADNVPHSFGIFILASVNFLLSYLLPNGMVTERLTQMSSSGCCGKRAMVKVLALAVRREKFLDVFEVYASLPKMEILVFLHWKKLRRRLSLMECSGGVSSSLIPDQEQEHSIIVSALIHVISSGADPTKCSSSAATSSSGGRRNKYRGVRQRPWGKWVAEIRDPRRAARVWLGTFETAEKAARAYDQAAINFHGSRAKINFAFSDYHAHTPNGPPTEQNVQF</sequence>
<dbReference type="GO" id="GO:0003700">
    <property type="term" value="F:DNA-binding transcription factor activity"/>
    <property type="evidence" value="ECO:0007669"/>
    <property type="project" value="InterPro"/>
</dbReference>
<dbReference type="GO" id="GO:0003677">
    <property type="term" value="F:DNA binding"/>
    <property type="evidence" value="ECO:0007669"/>
    <property type="project" value="UniProtKB-KW"/>
</dbReference>
<dbReference type="FunFam" id="3.30.730.10:FF:000001">
    <property type="entry name" value="Ethylene-responsive transcription factor 2"/>
    <property type="match status" value="1"/>
</dbReference>
<feature type="domain" description="EF-hand" evidence="9">
    <location>
        <begin position="77"/>
        <end position="112"/>
    </location>
</feature>
<evidence type="ECO:0000256" key="4">
    <source>
        <dbReference type="ARBA" id="ARBA00023125"/>
    </source>
</evidence>
<dbReference type="PANTHER" id="PTHR31190">
    <property type="entry name" value="DNA-BINDING DOMAIN"/>
    <property type="match status" value="1"/>
</dbReference>
<name>A0A834W4Y2_9FABA</name>
<dbReference type="InterPro" id="IPR016177">
    <property type="entry name" value="DNA-bd_dom_sf"/>
</dbReference>
<keyword evidence="6" id="KW-0539">Nucleus</keyword>
<keyword evidence="2" id="KW-0106">Calcium</keyword>
<organism evidence="11 12">
    <name type="scientific">Senna tora</name>
    <dbReference type="NCBI Taxonomy" id="362788"/>
    <lineage>
        <taxon>Eukaryota</taxon>
        <taxon>Viridiplantae</taxon>
        <taxon>Streptophyta</taxon>
        <taxon>Embryophyta</taxon>
        <taxon>Tracheophyta</taxon>
        <taxon>Spermatophyta</taxon>
        <taxon>Magnoliopsida</taxon>
        <taxon>eudicotyledons</taxon>
        <taxon>Gunneridae</taxon>
        <taxon>Pentapetalae</taxon>
        <taxon>rosids</taxon>
        <taxon>fabids</taxon>
        <taxon>Fabales</taxon>
        <taxon>Fabaceae</taxon>
        <taxon>Caesalpinioideae</taxon>
        <taxon>Cassia clade</taxon>
        <taxon>Senna</taxon>
    </lineage>
</organism>
<dbReference type="PRINTS" id="PR00367">
    <property type="entry name" value="ETHRSPELEMNT"/>
</dbReference>
<dbReference type="InterPro" id="IPR001471">
    <property type="entry name" value="AP2/ERF_dom"/>
</dbReference>
<comment type="similarity">
    <text evidence="7">Belongs to the AP2/ERF transcription factor family. ERF subfamily.</text>
</comment>
<gene>
    <name evidence="11" type="ORF">G2W53_036568</name>
</gene>
<evidence type="ECO:0000256" key="1">
    <source>
        <dbReference type="ARBA" id="ARBA00004123"/>
    </source>
</evidence>
<dbReference type="InterPro" id="IPR018247">
    <property type="entry name" value="EF_Hand_1_Ca_BS"/>
</dbReference>
<evidence type="ECO:0000256" key="2">
    <source>
        <dbReference type="ARBA" id="ARBA00022837"/>
    </source>
</evidence>
<evidence type="ECO:0000256" key="7">
    <source>
        <dbReference type="ARBA" id="ARBA00024343"/>
    </source>
</evidence>
<dbReference type="PROSITE" id="PS51032">
    <property type="entry name" value="AP2_ERF"/>
    <property type="match status" value="1"/>
</dbReference>
<evidence type="ECO:0000313" key="12">
    <source>
        <dbReference type="Proteomes" id="UP000634136"/>
    </source>
</evidence>
<proteinExistence type="inferred from homology"/>
<feature type="region of interest" description="Disordered" evidence="8">
    <location>
        <begin position="274"/>
        <end position="297"/>
    </location>
</feature>
<evidence type="ECO:0000259" key="10">
    <source>
        <dbReference type="PROSITE" id="PS51032"/>
    </source>
</evidence>
<evidence type="ECO:0000313" key="11">
    <source>
        <dbReference type="EMBL" id="KAF7809825.1"/>
    </source>
</evidence>
<dbReference type="PROSITE" id="PS50222">
    <property type="entry name" value="EF_HAND_2"/>
    <property type="match status" value="2"/>
</dbReference>
<dbReference type="SUPFAM" id="SSF54171">
    <property type="entry name" value="DNA-binding domain"/>
    <property type="match status" value="1"/>
</dbReference>
<evidence type="ECO:0000256" key="3">
    <source>
        <dbReference type="ARBA" id="ARBA00023015"/>
    </source>
</evidence>